<reference evidence="2" key="1">
    <citation type="submission" date="2022-12" db="EMBL/GenBank/DDBJ databases">
        <title>Reclassification of two methanogenic archaea species isolated from the Kolyma lowland permafrost.</title>
        <authorList>
            <person name="Trubitsyn V.E."/>
            <person name="Rivkina E.M."/>
            <person name="Shcherbakova V.A."/>
        </authorList>
    </citation>
    <scope>NUCLEOTIDE SEQUENCE</scope>
    <source>
        <strain evidence="2">M2</strain>
        <strain evidence="3">MK4</strain>
    </source>
</reference>
<comment type="caution">
    <text evidence="2">The sequence shown here is derived from an EMBL/GenBank/DDBJ whole genome shotgun (WGS) entry which is preliminary data.</text>
</comment>
<dbReference type="CDD" id="cd02440">
    <property type="entry name" value="AdoMet_MTases"/>
    <property type="match status" value="1"/>
</dbReference>
<dbReference type="EMBL" id="JAPVER010000018">
    <property type="protein sequence ID" value="MCZ3365035.1"/>
    <property type="molecule type" value="Genomic_DNA"/>
</dbReference>
<sequence>MHKSDNLSSHLSSEYDSQIANTIPYYNFFHQEILNLVESMDINPNIWLDTGCGTGNLVEKALQKFPDTAFILADPSADMLNKAKEKLIDCNGIKFLEPTPSQDISLLKNVDVITAIQSHHYLSEDERYKAVKSCYDNLNENGVYVAFENIRPLTEKGTEVGKEYWEKFQISKGKSVKDAENHIKRFGVEYFPITVEDHLLLLRKIGFRVVEIFWYSYMQAGFYCIK</sequence>
<dbReference type="Gene3D" id="3.40.50.150">
    <property type="entry name" value="Vaccinia Virus protein VP39"/>
    <property type="match status" value="1"/>
</dbReference>
<dbReference type="GO" id="GO:0008168">
    <property type="term" value="F:methyltransferase activity"/>
    <property type="evidence" value="ECO:0007669"/>
    <property type="project" value="UniProtKB-KW"/>
</dbReference>
<accession>A0A9E5DKY1</accession>
<evidence type="ECO:0000313" key="3">
    <source>
        <dbReference type="EMBL" id="MCZ3372790.1"/>
    </source>
</evidence>
<keyword evidence="4" id="KW-1185">Reference proteome</keyword>
<dbReference type="Proteomes" id="UP001068021">
    <property type="component" value="Unassembled WGS sequence"/>
</dbReference>
<dbReference type="RefSeq" id="WP_048080331.1">
    <property type="nucleotide sequence ID" value="NZ_JAPVER010000018.1"/>
</dbReference>
<protein>
    <submittedName>
        <fullName evidence="2">Class I SAM-dependent methyltransferase</fullName>
    </submittedName>
</protein>
<feature type="domain" description="Methyltransferase type 12" evidence="1">
    <location>
        <begin position="48"/>
        <end position="143"/>
    </location>
</feature>
<dbReference type="EMBL" id="JAPVES010000030">
    <property type="protein sequence ID" value="MCZ3372790.1"/>
    <property type="molecule type" value="Genomic_DNA"/>
</dbReference>
<keyword evidence="2" id="KW-0808">Transferase</keyword>
<organism evidence="2 4">
    <name type="scientific">Methanobacterium veterum</name>
    <dbReference type="NCBI Taxonomy" id="408577"/>
    <lineage>
        <taxon>Archaea</taxon>
        <taxon>Methanobacteriati</taxon>
        <taxon>Methanobacteriota</taxon>
        <taxon>Methanomada group</taxon>
        <taxon>Methanobacteria</taxon>
        <taxon>Methanobacteriales</taxon>
        <taxon>Methanobacteriaceae</taxon>
        <taxon>Methanobacterium</taxon>
    </lineage>
</organism>
<dbReference type="InterPro" id="IPR029063">
    <property type="entry name" value="SAM-dependent_MTases_sf"/>
</dbReference>
<evidence type="ECO:0000313" key="2">
    <source>
        <dbReference type="EMBL" id="MCZ3365035.1"/>
    </source>
</evidence>
<name>A0A9E5DKY1_9EURY</name>
<proteinExistence type="predicted"/>
<evidence type="ECO:0000313" key="4">
    <source>
        <dbReference type="Proteomes" id="UP001068021"/>
    </source>
</evidence>
<keyword evidence="2" id="KW-0489">Methyltransferase</keyword>
<dbReference type="Pfam" id="PF08242">
    <property type="entry name" value="Methyltransf_12"/>
    <property type="match status" value="1"/>
</dbReference>
<gene>
    <name evidence="3" type="ORF">O3H35_09090</name>
    <name evidence="2" type="ORF">O3H54_03970</name>
</gene>
<dbReference type="InterPro" id="IPR013217">
    <property type="entry name" value="Methyltransf_12"/>
</dbReference>
<dbReference type="GO" id="GO:0032259">
    <property type="term" value="P:methylation"/>
    <property type="evidence" value="ECO:0007669"/>
    <property type="project" value="UniProtKB-KW"/>
</dbReference>
<dbReference type="SUPFAM" id="SSF53335">
    <property type="entry name" value="S-adenosyl-L-methionine-dependent methyltransferases"/>
    <property type="match status" value="1"/>
</dbReference>
<dbReference type="AlphaFoldDB" id="A0A9E5DKY1"/>
<evidence type="ECO:0000259" key="1">
    <source>
        <dbReference type="Pfam" id="PF08242"/>
    </source>
</evidence>
<dbReference type="Proteomes" id="UP001074446">
    <property type="component" value="Unassembled WGS sequence"/>
</dbReference>